<reference evidence="1 2" key="1">
    <citation type="journal article" date="2022" name="Hortic Res">
        <title>A haplotype resolved chromosomal level avocado genome allows analysis of novel avocado genes.</title>
        <authorList>
            <person name="Nath O."/>
            <person name="Fletcher S.J."/>
            <person name="Hayward A."/>
            <person name="Shaw L.M."/>
            <person name="Masouleh A.K."/>
            <person name="Furtado A."/>
            <person name="Henry R.J."/>
            <person name="Mitter N."/>
        </authorList>
    </citation>
    <scope>NUCLEOTIDE SEQUENCE [LARGE SCALE GENOMIC DNA]</scope>
    <source>
        <strain evidence="2">cv. Hass</strain>
    </source>
</reference>
<name>A0ACC2M1H8_PERAE</name>
<keyword evidence="2" id="KW-1185">Reference proteome</keyword>
<comment type="caution">
    <text evidence="1">The sequence shown here is derived from an EMBL/GenBank/DDBJ whole genome shotgun (WGS) entry which is preliminary data.</text>
</comment>
<evidence type="ECO:0000313" key="1">
    <source>
        <dbReference type="EMBL" id="KAJ8639626.1"/>
    </source>
</evidence>
<gene>
    <name evidence="1" type="ORF">MRB53_016320</name>
</gene>
<dbReference type="EMBL" id="CM056813">
    <property type="protein sequence ID" value="KAJ8639626.1"/>
    <property type="molecule type" value="Genomic_DNA"/>
</dbReference>
<protein>
    <submittedName>
        <fullName evidence="1">Uncharacterized protein</fullName>
    </submittedName>
</protein>
<dbReference type="Proteomes" id="UP001234297">
    <property type="component" value="Chromosome 5"/>
</dbReference>
<sequence>MAQQQRRWKPADPPSPATGTENCRGLPNLQAETGWSLSPTFCDKKKSGSSCCREAASYLSSVRSATDDGIPTASFLSSVRSPLLLL</sequence>
<organism evidence="1 2">
    <name type="scientific">Persea americana</name>
    <name type="common">Avocado</name>
    <dbReference type="NCBI Taxonomy" id="3435"/>
    <lineage>
        <taxon>Eukaryota</taxon>
        <taxon>Viridiplantae</taxon>
        <taxon>Streptophyta</taxon>
        <taxon>Embryophyta</taxon>
        <taxon>Tracheophyta</taxon>
        <taxon>Spermatophyta</taxon>
        <taxon>Magnoliopsida</taxon>
        <taxon>Magnoliidae</taxon>
        <taxon>Laurales</taxon>
        <taxon>Lauraceae</taxon>
        <taxon>Persea</taxon>
    </lineage>
</organism>
<accession>A0ACC2M1H8</accession>
<evidence type="ECO:0000313" key="2">
    <source>
        <dbReference type="Proteomes" id="UP001234297"/>
    </source>
</evidence>
<proteinExistence type="predicted"/>